<reference evidence="2" key="1">
    <citation type="submission" date="2011-07" db="EMBL/GenBank/DDBJ databases">
        <title>The Genome Sequence of Exophiala (Wangiella) dermatitidis NIH/UT8656.</title>
        <authorList>
            <consortium name="The Broad Institute Genome Sequencing Platform"/>
            <person name="Cuomo C."/>
            <person name="Wang Z."/>
            <person name="Hunicke-Smith S."/>
            <person name="Szanislo P.J."/>
            <person name="Earl A."/>
            <person name="Young S.K."/>
            <person name="Zeng Q."/>
            <person name="Gargeya S."/>
            <person name="Fitzgerald M."/>
            <person name="Haas B."/>
            <person name="Abouelleil A."/>
            <person name="Alvarado L."/>
            <person name="Arachchi H.M."/>
            <person name="Berlin A."/>
            <person name="Brown A."/>
            <person name="Chapman S.B."/>
            <person name="Chen Z."/>
            <person name="Dunbar C."/>
            <person name="Freedman E."/>
            <person name="Gearin G."/>
            <person name="Gellesch M."/>
            <person name="Goldberg J."/>
            <person name="Griggs A."/>
            <person name="Gujja S."/>
            <person name="Heiman D."/>
            <person name="Howarth C."/>
            <person name="Larson L."/>
            <person name="Lui A."/>
            <person name="MacDonald P.J.P."/>
            <person name="Montmayeur A."/>
            <person name="Murphy C."/>
            <person name="Neiman D."/>
            <person name="Pearson M."/>
            <person name="Priest M."/>
            <person name="Roberts A."/>
            <person name="Saif S."/>
            <person name="Shea T."/>
            <person name="Shenoy N."/>
            <person name="Sisk P."/>
            <person name="Stolte C."/>
            <person name="Sykes S."/>
            <person name="Wortman J."/>
            <person name="Nusbaum C."/>
            <person name="Birren B."/>
        </authorList>
    </citation>
    <scope>NUCLEOTIDE SEQUENCE</scope>
    <source>
        <strain evidence="2">NIH/UT8656</strain>
    </source>
</reference>
<name>H6BWJ8_EXODN</name>
<feature type="compositionally biased region" description="Low complexity" evidence="1">
    <location>
        <begin position="11"/>
        <end position="23"/>
    </location>
</feature>
<sequence length="151" mass="17309">MVGQREDHSAVHAARVASSTSVRQGVRSLSETLPRRYRHERAEKTCHGQDHQPTILHYFLHHPDRRRMTRPSASLKDPARRAPAPDFEDPYLQLCTLHRVSPTLRPPTMARNSCQIGLCRWQAILGCNRHGAQMPRYYRAAKLSRVAGRRA</sequence>
<keyword evidence="3" id="KW-1185">Reference proteome</keyword>
<dbReference type="InParanoid" id="H6BWJ8"/>
<accession>H6BWJ8</accession>
<dbReference type="EMBL" id="JH226132">
    <property type="protein sequence ID" value="EHY55244.1"/>
    <property type="molecule type" value="Genomic_DNA"/>
</dbReference>
<evidence type="ECO:0000313" key="3">
    <source>
        <dbReference type="Proteomes" id="UP000007304"/>
    </source>
</evidence>
<protein>
    <submittedName>
        <fullName evidence="2">Uncharacterized protein</fullName>
    </submittedName>
</protein>
<dbReference type="Proteomes" id="UP000007304">
    <property type="component" value="Unassembled WGS sequence"/>
</dbReference>
<dbReference type="GeneID" id="20308028"/>
<evidence type="ECO:0000256" key="1">
    <source>
        <dbReference type="SAM" id="MobiDB-lite"/>
    </source>
</evidence>
<feature type="compositionally biased region" description="Basic and acidic residues" evidence="1">
    <location>
        <begin position="1"/>
        <end position="10"/>
    </location>
</feature>
<dbReference type="AlphaFoldDB" id="H6BWJ8"/>
<proteinExistence type="predicted"/>
<dbReference type="VEuPathDB" id="FungiDB:HMPREF1120_03389"/>
<feature type="region of interest" description="Disordered" evidence="1">
    <location>
        <begin position="1"/>
        <end position="29"/>
    </location>
</feature>
<dbReference type="RefSeq" id="XP_009155705.1">
    <property type="nucleotide sequence ID" value="XM_009157457.1"/>
</dbReference>
<evidence type="ECO:0000313" key="2">
    <source>
        <dbReference type="EMBL" id="EHY55244.1"/>
    </source>
</evidence>
<organism evidence="2 3">
    <name type="scientific">Exophiala dermatitidis (strain ATCC 34100 / CBS 525.76 / NIH/UT8656)</name>
    <name type="common">Black yeast</name>
    <name type="synonym">Wangiella dermatitidis</name>
    <dbReference type="NCBI Taxonomy" id="858893"/>
    <lineage>
        <taxon>Eukaryota</taxon>
        <taxon>Fungi</taxon>
        <taxon>Dikarya</taxon>
        <taxon>Ascomycota</taxon>
        <taxon>Pezizomycotina</taxon>
        <taxon>Eurotiomycetes</taxon>
        <taxon>Chaetothyriomycetidae</taxon>
        <taxon>Chaetothyriales</taxon>
        <taxon>Herpotrichiellaceae</taxon>
        <taxon>Exophiala</taxon>
    </lineage>
</organism>
<dbReference type="HOGENOM" id="CLU_1731471_0_0_1"/>
<gene>
    <name evidence="2" type="ORF">HMPREF1120_03389</name>
</gene>